<evidence type="ECO:0000313" key="3">
    <source>
        <dbReference type="EnsemblMetazoa" id="ISCW023196-PA"/>
    </source>
</evidence>
<evidence type="ECO:0000313" key="2">
    <source>
        <dbReference type="EMBL" id="EEC20052.1"/>
    </source>
</evidence>
<dbReference type="EnsemblMetazoa" id="ISCW023196-RA">
    <property type="protein sequence ID" value="ISCW023196-PA"/>
    <property type="gene ID" value="ISCW023196"/>
</dbReference>
<evidence type="ECO:0000256" key="1">
    <source>
        <dbReference type="SAM" id="MobiDB-lite"/>
    </source>
</evidence>
<dbReference type="PaxDb" id="6945-B7QMI0"/>
<dbReference type="AlphaFoldDB" id="B7QMI0"/>
<dbReference type="EMBL" id="ABJB010988176">
    <property type="status" value="NOT_ANNOTATED_CDS"/>
    <property type="molecule type" value="Genomic_DNA"/>
</dbReference>
<protein>
    <submittedName>
        <fullName evidence="2 3">Uncharacterized protein</fullName>
    </submittedName>
</protein>
<reference evidence="3" key="2">
    <citation type="submission" date="2020-05" db="UniProtKB">
        <authorList>
            <consortium name="EnsemblMetazoa"/>
        </authorList>
    </citation>
    <scope>IDENTIFICATION</scope>
    <source>
        <strain evidence="3">wikel</strain>
    </source>
</reference>
<feature type="compositionally biased region" description="Basic residues" evidence="1">
    <location>
        <begin position="106"/>
        <end position="115"/>
    </location>
</feature>
<reference evidence="2 4" key="1">
    <citation type="submission" date="2008-03" db="EMBL/GenBank/DDBJ databases">
        <title>Annotation of Ixodes scapularis.</title>
        <authorList>
            <consortium name="Ixodes scapularis Genome Project Consortium"/>
            <person name="Caler E."/>
            <person name="Hannick L.I."/>
            <person name="Bidwell S."/>
            <person name="Joardar V."/>
            <person name="Thiagarajan M."/>
            <person name="Amedeo P."/>
            <person name="Galinsky K.J."/>
            <person name="Schobel S."/>
            <person name="Inman J."/>
            <person name="Hostetler J."/>
            <person name="Miller J."/>
            <person name="Hammond M."/>
            <person name="Megy K."/>
            <person name="Lawson D."/>
            <person name="Kodira C."/>
            <person name="Sutton G."/>
            <person name="Meyer J."/>
            <person name="Hill C.A."/>
            <person name="Birren B."/>
            <person name="Nene V."/>
            <person name="Collins F."/>
            <person name="Alarcon-Chaidez F."/>
            <person name="Wikel S."/>
            <person name="Strausberg R."/>
        </authorList>
    </citation>
    <scope>NUCLEOTIDE SEQUENCE [LARGE SCALE GENOMIC DNA]</scope>
    <source>
        <strain evidence="4">Wikel</strain>
        <strain evidence="2">Wikel colony</strain>
    </source>
</reference>
<feature type="non-terminal residue" evidence="2">
    <location>
        <position position="132"/>
    </location>
</feature>
<gene>
    <name evidence="2" type="ORF">IscW_ISCW023196</name>
</gene>
<feature type="compositionally biased region" description="Low complexity" evidence="1">
    <location>
        <begin position="117"/>
        <end position="126"/>
    </location>
</feature>
<keyword evidence="4" id="KW-1185">Reference proteome</keyword>
<feature type="region of interest" description="Disordered" evidence="1">
    <location>
        <begin position="101"/>
        <end position="132"/>
    </location>
</feature>
<accession>B7QMI0</accession>
<dbReference type="VEuPathDB" id="VectorBase:ISCW023196"/>
<feature type="non-terminal residue" evidence="2">
    <location>
        <position position="1"/>
    </location>
</feature>
<dbReference type="EMBL" id="DS971485">
    <property type="protein sequence ID" value="EEC20052.1"/>
    <property type="molecule type" value="Genomic_DNA"/>
</dbReference>
<dbReference type="HOGENOM" id="CLU_1922310_0_0_1"/>
<name>B7QMI0_IXOSC</name>
<sequence length="132" mass="14894">PKASNPPRQGKPVVGRSAPPTYSRRRHQSHWATMVPKMHLRLPRLPRPKKWSLDLCPTTLWQHRVVAGRDLGAINRQGRDNQHTGLRYVICCHFGTTFGERDAKHAGRREKRSRCHTAAAATSLTTPPQAVP</sequence>
<dbReference type="InParanoid" id="B7QMI0"/>
<proteinExistence type="predicted"/>
<feature type="region of interest" description="Disordered" evidence="1">
    <location>
        <begin position="1"/>
        <end position="31"/>
    </location>
</feature>
<evidence type="ECO:0000313" key="4">
    <source>
        <dbReference type="Proteomes" id="UP000001555"/>
    </source>
</evidence>
<organism>
    <name type="scientific">Ixodes scapularis</name>
    <name type="common">Black-legged tick</name>
    <name type="synonym">Deer tick</name>
    <dbReference type="NCBI Taxonomy" id="6945"/>
    <lineage>
        <taxon>Eukaryota</taxon>
        <taxon>Metazoa</taxon>
        <taxon>Ecdysozoa</taxon>
        <taxon>Arthropoda</taxon>
        <taxon>Chelicerata</taxon>
        <taxon>Arachnida</taxon>
        <taxon>Acari</taxon>
        <taxon>Parasitiformes</taxon>
        <taxon>Ixodida</taxon>
        <taxon>Ixodoidea</taxon>
        <taxon>Ixodidae</taxon>
        <taxon>Ixodinae</taxon>
        <taxon>Ixodes</taxon>
    </lineage>
</organism>
<dbReference type="Proteomes" id="UP000001555">
    <property type="component" value="Unassembled WGS sequence"/>
</dbReference>